<evidence type="ECO:0000313" key="4">
    <source>
        <dbReference type="Proteomes" id="UP000233040"/>
    </source>
</evidence>
<dbReference type="InterPro" id="IPR006594">
    <property type="entry name" value="LisH"/>
</dbReference>
<feature type="coiled-coil region" evidence="1">
    <location>
        <begin position="293"/>
        <end position="348"/>
    </location>
</feature>
<evidence type="ECO:0000256" key="2">
    <source>
        <dbReference type="SAM" id="MobiDB-lite"/>
    </source>
</evidence>
<dbReference type="Proteomes" id="UP000233040">
    <property type="component" value="Unassembled WGS sequence"/>
</dbReference>
<dbReference type="GeneTree" id="ENSGT00390000001798"/>
<dbReference type="PANTHER" id="PTHR39063:SF1">
    <property type="entry name" value="OFD1 CENTRIOLE AND CENTRIOLAR SATELLITE PROTEIN"/>
    <property type="match status" value="1"/>
</dbReference>
<dbReference type="InterPro" id="IPR055289">
    <property type="entry name" value="OFD1"/>
</dbReference>
<feature type="coiled-coil region" evidence="1">
    <location>
        <begin position="379"/>
        <end position="471"/>
    </location>
</feature>
<feature type="region of interest" description="Disordered" evidence="2">
    <location>
        <begin position="729"/>
        <end position="804"/>
    </location>
</feature>
<dbReference type="GO" id="GO:0005813">
    <property type="term" value="C:centrosome"/>
    <property type="evidence" value="ECO:0007669"/>
    <property type="project" value="TreeGrafter"/>
</dbReference>
<dbReference type="Pfam" id="PF16045">
    <property type="entry name" value="LisH_2"/>
    <property type="match status" value="1"/>
</dbReference>
<dbReference type="GO" id="GO:0005576">
    <property type="term" value="C:extracellular region"/>
    <property type="evidence" value="ECO:0007669"/>
    <property type="project" value="GOC"/>
</dbReference>
<protein>
    <submittedName>
        <fullName evidence="3">OFD1 centriole and centriolar satellite protein</fullName>
    </submittedName>
</protein>
<dbReference type="GO" id="GO:0060287">
    <property type="term" value="P:epithelial cilium movement involved in determination of left/right asymmetry"/>
    <property type="evidence" value="ECO:0007669"/>
    <property type="project" value="TreeGrafter"/>
</dbReference>
<feature type="compositionally biased region" description="Basic and acidic residues" evidence="2">
    <location>
        <begin position="761"/>
        <end position="804"/>
    </location>
</feature>
<feature type="compositionally biased region" description="Basic and acidic residues" evidence="2">
    <location>
        <begin position="829"/>
        <end position="865"/>
    </location>
</feature>
<feature type="region of interest" description="Disordered" evidence="2">
    <location>
        <begin position="647"/>
        <end position="700"/>
    </location>
</feature>
<reference evidence="3" key="1">
    <citation type="submission" date="2025-08" db="UniProtKB">
        <authorList>
            <consortium name="Ensembl"/>
        </authorList>
    </citation>
    <scope>IDENTIFICATION</scope>
</reference>
<dbReference type="PROSITE" id="PS50896">
    <property type="entry name" value="LISH"/>
    <property type="match status" value="1"/>
</dbReference>
<dbReference type="AlphaFoldDB" id="A0A2K5Q1N3"/>
<reference evidence="3" key="2">
    <citation type="submission" date="2025-09" db="UniProtKB">
        <authorList>
            <consortium name="Ensembl"/>
        </authorList>
    </citation>
    <scope>IDENTIFICATION</scope>
</reference>
<gene>
    <name evidence="3" type="primary">OFD1</name>
</gene>
<name>A0A2K5Q1N3_CEBIM</name>
<dbReference type="SMART" id="SM00667">
    <property type="entry name" value="LisH"/>
    <property type="match status" value="1"/>
</dbReference>
<accession>A0A2K5Q1N3</accession>
<keyword evidence="4" id="KW-1185">Reference proteome</keyword>
<dbReference type="Ensembl" id="ENSCCAT00000027184.1">
    <property type="protein sequence ID" value="ENSCCAP00000009798.1"/>
    <property type="gene ID" value="ENSCCAG00000022610.1"/>
</dbReference>
<evidence type="ECO:0000313" key="3">
    <source>
        <dbReference type="Ensembl" id="ENSCCAP00000009798.1"/>
    </source>
</evidence>
<dbReference type="PANTHER" id="PTHR39063">
    <property type="entry name" value="ORAL-FACIAL-DIGITAL SYNDROME 1 PROTEIN HOMOLOG"/>
    <property type="match status" value="1"/>
</dbReference>
<proteinExistence type="predicted"/>
<keyword evidence="1" id="KW-0175">Coiled coil</keyword>
<organism evidence="3 4">
    <name type="scientific">Cebus imitator</name>
    <name type="common">Panamanian white-faced capuchin</name>
    <name type="synonym">Cebus capucinus imitator</name>
    <dbReference type="NCBI Taxonomy" id="2715852"/>
    <lineage>
        <taxon>Eukaryota</taxon>
        <taxon>Metazoa</taxon>
        <taxon>Chordata</taxon>
        <taxon>Craniata</taxon>
        <taxon>Vertebrata</taxon>
        <taxon>Euteleostomi</taxon>
        <taxon>Mammalia</taxon>
        <taxon>Eutheria</taxon>
        <taxon>Euarchontoglires</taxon>
        <taxon>Primates</taxon>
        <taxon>Haplorrhini</taxon>
        <taxon>Platyrrhini</taxon>
        <taxon>Cebidae</taxon>
        <taxon>Cebinae</taxon>
        <taxon>Cebus</taxon>
    </lineage>
</organism>
<feature type="compositionally biased region" description="Low complexity" evidence="2">
    <location>
        <begin position="610"/>
        <end position="627"/>
    </location>
</feature>
<feature type="region of interest" description="Disordered" evidence="2">
    <location>
        <begin position="609"/>
        <end position="635"/>
    </location>
</feature>
<feature type="region of interest" description="Disordered" evidence="2">
    <location>
        <begin position="821"/>
        <end position="895"/>
    </location>
</feature>
<sequence>MMAQSNMLPVADVLSQDELRKKLYQTFKDRGILDTLKTQLRNQLIHELMHPVLSGELQPRSISVEGSSLLIGASNSLVADHLQRCGYEYSLSVFFPESGLAKEKIFTMQDLLQLIKINPTSSLYKSLVSGPDKDNQKGFLMHFLKELAEYHQTKEGCNMETQTSSTFSRDSLAEKLQLIDDQFADAYPQRVKFESLEIKLNEYKREMEEQLRAEMCQKLKIFKDTEIAKIKMEAKKKYEKELSMFQNDFEKACQAKSEALILREKSTIERIQKHQEIETKEIYAQRQLLLKDMDLLRGREAELKQRVEAFELNQKLQEEKHKSVTEALRRREQNIKSFEETYDQKLKNELLKYQLELKDDYIIRTNQLIEDERKNKEKAAHLQEELIAINSKKEELSQSVNRMKELELELESVKAQSLAITKQNHMLNEKVKEMSDYSLLKEEKLELLAQNKLLKQQLEESRNENLRLLNRLAQPAPELAVFQKELWKAEKAIAVEHEEFESRRQALHKQLQEEIEHSTQLKAQILGYKASVKRLTTQVADLKLQLKQTQTTLENEVYCNPKQSVIDRSVSGLINGNMVPCIEDGVVSEQPQVGTFKEERNDILEALTGSAASGLRRGTSSRRLSSTPLPKAKRSLESEMYLEGLGRSHIASPSPCPDRMTLPSPTESRHSLSIAPFFSPPEQKAGPYQRQTELQDKSEFSDVDKLAFKDNEDSESSFEYAGNVPRQFEMDGLSPAGDMPPVGTAAAAEPLSYQHPSVDQKQIDEKEEEKIWEQQVKERRQREERRQSNLQEILERGRRELEKLDQERRVIEESVKIEMENELEMSNQEMKDKSAHSENPLEKYMKIIQQEKDQEMADKSSKKMVQEGSPVDTLQSSDKVESLTGFSHEEPDDPW</sequence>
<dbReference type="GO" id="GO:0036064">
    <property type="term" value="C:ciliary basal body"/>
    <property type="evidence" value="ECO:0007669"/>
    <property type="project" value="TreeGrafter"/>
</dbReference>
<evidence type="ECO:0000256" key="1">
    <source>
        <dbReference type="SAM" id="Coils"/>
    </source>
</evidence>